<keyword evidence="1" id="KW-0812">Transmembrane</keyword>
<keyword evidence="1" id="KW-0472">Membrane</keyword>
<dbReference type="AlphaFoldDB" id="A0A5N8WQQ6"/>
<evidence type="ECO:0000313" key="3">
    <source>
        <dbReference type="Proteomes" id="UP000373149"/>
    </source>
</evidence>
<keyword evidence="3" id="KW-1185">Reference proteome</keyword>
<dbReference type="InterPro" id="IPR013901">
    <property type="entry name" value="Anthrone_oxy"/>
</dbReference>
<name>A0A5N8WQQ6_9ACTN</name>
<dbReference type="RefSeq" id="WP_152861129.1">
    <property type="nucleotide sequence ID" value="NZ_VMNX01000024.1"/>
</dbReference>
<sequence length="156" mass="16832">MDWWTHILVPVAVVAGGMAAGGMMIAVLGAPLLLTLPPQRYVALHQLLVTRFDPFMPACLLTALAANLALAVVAPRDAAQALYAVAVVLLTGTVLVSLTRNVPINKWLKTLDPDSLPPDFDRLVHRRVRWRNWNLVRASFTLVALGVNGVAIGVLV</sequence>
<reference evidence="2 3" key="1">
    <citation type="submission" date="2019-09" db="EMBL/GenBank/DDBJ databases">
        <authorList>
            <person name="Duangmal K."/>
            <person name="Teo W.F.A."/>
            <person name="Lipun K."/>
        </authorList>
    </citation>
    <scope>NUCLEOTIDE SEQUENCE [LARGE SCALE GENOMIC DNA]</scope>
    <source>
        <strain evidence="2 3">K1PN6</strain>
    </source>
</reference>
<feature type="transmembrane region" description="Helical" evidence="1">
    <location>
        <begin position="135"/>
        <end position="155"/>
    </location>
</feature>
<feature type="transmembrane region" description="Helical" evidence="1">
    <location>
        <begin position="6"/>
        <end position="34"/>
    </location>
</feature>
<gene>
    <name evidence="2" type="ORF">FPZ41_09920</name>
</gene>
<accession>A0A5N8WQQ6</accession>
<organism evidence="2 3">
    <name type="scientific">Streptomyces acidicola</name>
    <dbReference type="NCBI Taxonomy" id="2596892"/>
    <lineage>
        <taxon>Bacteria</taxon>
        <taxon>Bacillati</taxon>
        <taxon>Actinomycetota</taxon>
        <taxon>Actinomycetes</taxon>
        <taxon>Kitasatosporales</taxon>
        <taxon>Streptomycetaceae</taxon>
        <taxon>Streptomyces</taxon>
    </lineage>
</organism>
<dbReference type="Pfam" id="PF08592">
    <property type="entry name" value="Anthrone_oxy"/>
    <property type="match status" value="1"/>
</dbReference>
<dbReference type="Proteomes" id="UP000373149">
    <property type="component" value="Unassembled WGS sequence"/>
</dbReference>
<feature type="transmembrane region" description="Helical" evidence="1">
    <location>
        <begin position="80"/>
        <end position="99"/>
    </location>
</feature>
<evidence type="ECO:0000256" key="1">
    <source>
        <dbReference type="SAM" id="Phobius"/>
    </source>
</evidence>
<evidence type="ECO:0000313" key="2">
    <source>
        <dbReference type="EMBL" id="MPY48868.1"/>
    </source>
</evidence>
<comment type="caution">
    <text evidence="2">The sequence shown here is derived from an EMBL/GenBank/DDBJ whole genome shotgun (WGS) entry which is preliminary data.</text>
</comment>
<protein>
    <submittedName>
        <fullName evidence="2">DUF1772 domain-containing protein</fullName>
    </submittedName>
</protein>
<dbReference type="EMBL" id="VMNX01000024">
    <property type="protein sequence ID" value="MPY48868.1"/>
    <property type="molecule type" value="Genomic_DNA"/>
</dbReference>
<keyword evidence="1" id="KW-1133">Transmembrane helix</keyword>
<proteinExistence type="predicted"/>